<dbReference type="InterPro" id="IPR011251">
    <property type="entry name" value="Luciferase-like_dom"/>
</dbReference>
<dbReference type="NCBIfam" id="TIGR04020">
    <property type="entry name" value="seco_metab_LLM"/>
    <property type="match status" value="1"/>
</dbReference>
<dbReference type="InterPro" id="IPR009081">
    <property type="entry name" value="PP-bd_ACP"/>
</dbReference>
<reference evidence="9 10" key="1">
    <citation type="journal article" date="2019" name="J. Ind. Microbiol. Biotechnol.">
        <title>Paenibacillus amylolyticus 27C64 has a diverse set of carbohydrate-active enzymes and complete pectin deconstruction system.</title>
        <authorList>
            <person name="Keggi C."/>
            <person name="Doran-Peterson J."/>
        </authorList>
    </citation>
    <scope>NUCLEOTIDE SEQUENCE [LARGE SCALE GENOMIC DNA]</scope>
    <source>
        <strain evidence="9 10">27C64</strain>
    </source>
</reference>
<keyword evidence="7" id="KW-0511">Multifunctional enzyme</keyword>
<dbReference type="GO" id="GO:0016705">
    <property type="term" value="F:oxidoreductase activity, acting on paired donors, with incorporation or reduction of molecular oxygen"/>
    <property type="evidence" value="ECO:0007669"/>
    <property type="project" value="InterPro"/>
</dbReference>
<dbReference type="SUPFAM" id="SSF56801">
    <property type="entry name" value="Acetyl-CoA synthetase-like"/>
    <property type="match status" value="3"/>
</dbReference>
<dbReference type="PANTHER" id="PTHR45527">
    <property type="entry name" value="NONRIBOSOMAL PEPTIDE SYNTHETASE"/>
    <property type="match status" value="1"/>
</dbReference>
<dbReference type="GO" id="GO:0043041">
    <property type="term" value="P:amino acid activation for nonribosomal peptide biosynthetic process"/>
    <property type="evidence" value="ECO:0007669"/>
    <property type="project" value="TreeGrafter"/>
</dbReference>
<evidence type="ECO:0000313" key="9">
    <source>
        <dbReference type="EMBL" id="KAA8785061.1"/>
    </source>
</evidence>
<comment type="similarity">
    <text evidence="2">Belongs to the ATP-dependent AMP-binding enzyme family.</text>
</comment>
<dbReference type="NCBIfam" id="TIGR01733">
    <property type="entry name" value="AA-adenyl-dom"/>
    <property type="match status" value="1"/>
</dbReference>
<protein>
    <submittedName>
        <fullName evidence="9">Amino acid adenylation domain-containing protein</fullName>
    </submittedName>
</protein>
<dbReference type="OrthoDB" id="9765680at2"/>
<keyword evidence="3" id="KW-0596">Phosphopantetheine</keyword>
<dbReference type="PROSITE" id="PS50075">
    <property type="entry name" value="CARRIER"/>
    <property type="match status" value="2"/>
</dbReference>
<dbReference type="FunFam" id="3.30.559.30:FF:000001">
    <property type="entry name" value="Non-ribosomal peptide synthetase"/>
    <property type="match status" value="1"/>
</dbReference>
<evidence type="ECO:0000256" key="1">
    <source>
        <dbReference type="ARBA" id="ARBA00001957"/>
    </source>
</evidence>
<dbReference type="GO" id="GO:0044550">
    <property type="term" value="P:secondary metabolite biosynthetic process"/>
    <property type="evidence" value="ECO:0007669"/>
    <property type="project" value="UniProtKB-ARBA"/>
</dbReference>
<organism evidence="9 10">
    <name type="scientific">Paenibacillus amylolyticus</name>
    <dbReference type="NCBI Taxonomy" id="1451"/>
    <lineage>
        <taxon>Bacteria</taxon>
        <taxon>Bacillati</taxon>
        <taxon>Bacillota</taxon>
        <taxon>Bacilli</taxon>
        <taxon>Bacillales</taxon>
        <taxon>Paenibacillaceae</taxon>
        <taxon>Paenibacillus</taxon>
    </lineage>
</organism>
<evidence type="ECO:0000256" key="3">
    <source>
        <dbReference type="ARBA" id="ARBA00022450"/>
    </source>
</evidence>
<dbReference type="FunFam" id="3.30.300.30:FF:000015">
    <property type="entry name" value="Nonribosomal peptide synthase SidD"/>
    <property type="match status" value="1"/>
</dbReference>
<keyword evidence="5" id="KW-0677">Repeat</keyword>
<dbReference type="InterPro" id="IPR023213">
    <property type="entry name" value="CAT-like_dom_sf"/>
</dbReference>
<dbReference type="FunFam" id="3.40.50.980:FF:000001">
    <property type="entry name" value="Non-ribosomal peptide synthetase"/>
    <property type="match status" value="2"/>
</dbReference>
<evidence type="ECO:0000259" key="8">
    <source>
        <dbReference type="PROSITE" id="PS50075"/>
    </source>
</evidence>
<comment type="caution">
    <text evidence="9">The sequence shown here is derived from an EMBL/GenBank/DDBJ whole genome shotgun (WGS) entry which is preliminary data.</text>
</comment>
<dbReference type="GO" id="GO:0017000">
    <property type="term" value="P:antibiotic biosynthetic process"/>
    <property type="evidence" value="ECO:0007669"/>
    <property type="project" value="UniProtKB-KW"/>
</dbReference>
<dbReference type="SUPFAM" id="SSF47336">
    <property type="entry name" value="ACP-like"/>
    <property type="match status" value="2"/>
</dbReference>
<dbReference type="Pfam" id="PF13193">
    <property type="entry name" value="AMP-binding_C"/>
    <property type="match status" value="2"/>
</dbReference>
<dbReference type="Pfam" id="PF00501">
    <property type="entry name" value="AMP-binding"/>
    <property type="match status" value="3"/>
</dbReference>
<keyword evidence="4" id="KW-0597">Phosphoprotein</keyword>
<dbReference type="Pfam" id="PF00296">
    <property type="entry name" value="Bac_luciferase"/>
    <property type="match status" value="1"/>
</dbReference>
<proteinExistence type="inferred from homology"/>
<dbReference type="GO" id="GO:0005829">
    <property type="term" value="C:cytosol"/>
    <property type="evidence" value="ECO:0007669"/>
    <property type="project" value="TreeGrafter"/>
</dbReference>
<dbReference type="Gene3D" id="3.30.559.30">
    <property type="entry name" value="Nonribosomal peptide synthetase, condensation domain"/>
    <property type="match status" value="3"/>
</dbReference>
<dbReference type="PROSITE" id="PS00455">
    <property type="entry name" value="AMP_BINDING"/>
    <property type="match status" value="2"/>
</dbReference>
<comment type="cofactor">
    <cofactor evidence="1">
        <name>pantetheine 4'-phosphate</name>
        <dbReference type="ChEBI" id="CHEBI:47942"/>
    </cofactor>
</comment>
<dbReference type="EMBL" id="RIAS01000007">
    <property type="protein sequence ID" value="KAA8785061.1"/>
    <property type="molecule type" value="Genomic_DNA"/>
</dbReference>
<dbReference type="InterPro" id="IPR001242">
    <property type="entry name" value="Condensation_dom"/>
</dbReference>
<evidence type="ECO:0000256" key="6">
    <source>
        <dbReference type="ARBA" id="ARBA00023194"/>
    </source>
</evidence>
<dbReference type="SMART" id="SM00823">
    <property type="entry name" value="PKS_PP"/>
    <property type="match status" value="2"/>
</dbReference>
<dbReference type="GO" id="GO:0031177">
    <property type="term" value="F:phosphopantetheine binding"/>
    <property type="evidence" value="ECO:0007669"/>
    <property type="project" value="InterPro"/>
</dbReference>
<dbReference type="InterPro" id="IPR042099">
    <property type="entry name" value="ANL_N_sf"/>
</dbReference>
<dbReference type="CDD" id="cd19531">
    <property type="entry name" value="LCL_NRPS-like"/>
    <property type="match status" value="1"/>
</dbReference>
<evidence type="ECO:0000256" key="2">
    <source>
        <dbReference type="ARBA" id="ARBA00006432"/>
    </source>
</evidence>
<dbReference type="SUPFAM" id="SSF51679">
    <property type="entry name" value="Bacterial luciferase-like"/>
    <property type="match status" value="1"/>
</dbReference>
<dbReference type="NCBIfam" id="NF003417">
    <property type="entry name" value="PRK04813.1"/>
    <property type="match status" value="3"/>
</dbReference>
<dbReference type="InterPro" id="IPR010071">
    <property type="entry name" value="AA_adenyl_dom"/>
</dbReference>
<feature type="domain" description="Carrier" evidence="8">
    <location>
        <begin position="2175"/>
        <end position="2250"/>
    </location>
</feature>
<dbReference type="Pfam" id="PF00550">
    <property type="entry name" value="PP-binding"/>
    <property type="match status" value="2"/>
</dbReference>
<dbReference type="InterPro" id="IPR000873">
    <property type="entry name" value="AMP-dep_synth/lig_dom"/>
</dbReference>
<gene>
    <name evidence="9" type="ORF">EC604_14550</name>
</gene>
<dbReference type="Gene3D" id="2.30.38.10">
    <property type="entry name" value="Luciferase, Domain 3"/>
    <property type="match status" value="1"/>
</dbReference>
<dbReference type="InterPro" id="IPR020806">
    <property type="entry name" value="PKS_PP-bd"/>
</dbReference>
<dbReference type="Gene3D" id="3.30.559.10">
    <property type="entry name" value="Chloramphenicol acetyltransferase-like domain"/>
    <property type="match status" value="1"/>
</dbReference>
<dbReference type="Gene3D" id="3.40.50.12780">
    <property type="entry name" value="N-terminal domain of ligase-like"/>
    <property type="match status" value="2"/>
</dbReference>
<dbReference type="Proteomes" id="UP000323664">
    <property type="component" value="Unassembled WGS sequence"/>
</dbReference>
<dbReference type="Gene3D" id="3.20.20.30">
    <property type="entry name" value="Luciferase-like domain"/>
    <property type="match status" value="1"/>
</dbReference>
<evidence type="ECO:0000256" key="5">
    <source>
        <dbReference type="ARBA" id="ARBA00022737"/>
    </source>
</evidence>
<dbReference type="InterPro" id="IPR025110">
    <property type="entry name" value="AMP-bd_C"/>
</dbReference>
<dbReference type="Gene3D" id="1.10.1200.10">
    <property type="entry name" value="ACP-like"/>
    <property type="match status" value="2"/>
</dbReference>
<dbReference type="InterPro" id="IPR006162">
    <property type="entry name" value="Ppantetheine_attach_site"/>
</dbReference>
<name>A0A5M9WU08_PAEAM</name>
<dbReference type="PANTHER" id="PTHR45527:SF1">
    <property type="entry name" value="FATTY ACID SYNTHASE"/>
    <property type="match status" value="1"/>
</dbReference>
<sequence length="2443" mass="275294">MMREMLTEKTVIAKQLVAEEAYWLGKLSGVEDHTHIPYELTDTAVSGERKQANIIIPTEIFDKVNAICGGVEERIHVLLVSVLFALLYKCTGRRDLIIGSPMHHMGKLENGWLNAVLPLRESVDGELSFKQLLSKVKVTAHEAFQHQNYPTDVLWDKLNLDQSGEGFPLSDCMFMLENISPAGWEDQIACGTLFAFRYSSTDLQGRLEYDSSLYTEAVATRIAGYYVHMLRAVVAQSDEQLRSIRLITEEELHKLLYEHNATSLDLPINKTVVDLIDKQAELYPEQIAIVYQDESVTYSELMARVKQTSFILRNHGVGPNCIVGLMHSRSINLVVGMLAILKAGGAYLPIDPNFPEDRIAHMITDSQTKWVVTERDLVARLEGYALHVIEVIEGTADPGFMAEAVATPIHGDHLAYLMYTSGSTGKPKGVMVTHGNVLNFVTGMDAVIRPSMNEAFLALTTVSFDISVLELLWTLSKGIQVVLKPEDHVMNHSYDAFLRVGQMDEVSFSLLFFSNYGAEDEREKYRLFLETTQFADQNGFEAVWVPERHFHEFGGLFPNPSVLSAAVAVKTNKLRIRSGSVVAPLHHPARVAEEWAVVDNLSGGRVELAFASGWHSDDFVFYPERYDNRVDEMFGQVDVIQKLWRGEEHQFLNGSGKPVSIKTYPRPLQAELPMWITSAGSRDTFIRAGRIGANILTHLLGQEVEDLEENIKVYRTTLEEYGYDSSKSKVAIMLHTFIGDDEHAVKAKIKSPFCEYIRSSIGLMKNLAQSLDIPDVESWLGSKVRTDELVELAFEKYWSRAALFGTPETCSSLVSKLSRMGVNEIACLVDFGLSEADIREGLEHLNQVKGKFDGTIEARQSERQLRPVTQMQCTPSRLKIMLQDKESHKFLRSLKTILIGGEKLDERLIRELREVTDARILNMYGPTETTVWSSAYEIQADQQVSIGRPIANTQIYVLDDDLSPLPFNTVGEICIAGLGVTDGYWNNSALTAERFIPNPFSKIESDRIYRTGDLGIMHRDGSMEVVGRKDNQLKIRGYRIEPGEIETVLHRHPHLEEAVVAGREGSEGNMTLAAYVVASGEVTNAELIRHLRQELPLYMIPSEFFILDRLPLTPNGKVDRKKLSKMARAYTGDASLPSGALENRLHGIWKELLEREDFGVNSNFFELGGHSLSAMMMAFRIHRGFHVQIPLREIFDRQTISGIADYIRTAEQETYTPIPRVKERTYYPTTASQRRLYILSEIQGDSISYNMPMIYRLEGPLDTEKLCNCLGSIVERHEILRTRFQLVDGEPVQRMVELMTLDIPCETCEEHELESKLKEFVRPFRLKEDLLIRSKLLRVDKETHYLLLDMHHIISDGPWTTGIMIRELTALYNGDELEPRPLQYKDYAIWHHELLRSDIMKHQEQYWLSVFNGELPLLNLPTDYPRPPIQRYEGKRFVHKINKKLTSELERLAGKHSTTLFSLLLAVYYTLLSKYTSQEDIVIGTPTAGRNHMDLEDMMGLFINTLAIRSYPSGQKTFRSFLVEVAERVLTAFEHQDYPFEDLVTKLNVQRDLSRNPLFDTLFVLQNTKHEVNEMAGLKFEAFAYMPDISKFDLTLQAEEMEGEIILHFEYSSALFAERTIERMSEHFVQIAMQVANDPEVPISSIDIMTEKERLQITQHFNDTRREYDREATVHALFENQAERYPDRMAVRCGTDCITYRDLNEKSSRLGGYMRAKGIGKGNFVGIMLERSADLLVAILATLKAGAAYVPLDPTYPSERLNYMLEDSNSRLLLTQEDLAGRVRFEGEMIILGRDAGMVPVENDLSAPRTASEGSDLMYVIYTSGSTGNPKGVMIEHRNVVNFIVGITDTIPFVPDSSVLSLTTLSFDIFVLETLLPLTMGMQVVLASDQQSKDPDSLAKLLDEVPIDTIQLTPSRLQYFLGSVKVSSHLKTVKNILIGGEMLPHSLLHRLRETTQARIYNMYGPTETTVWSLLDRLDTSSEITIGKPIANTRVYVVDTECRLLGIGIPGELCIAGDGVSRGYWNNAELTRTKFIRSPFADNELLYRTGDSVKWLPDGRLQFLGRLDSQVKIRGYRIEVGEIESILNQFEDVREAVVVPCQSNAGLQYLAAYYTANQSIDTAHIRRHAANKLPDYMIPAVFVELDTLPHTPNGKIDRKALQAKQPQLEQEKQSVAPATEVEKALIEIWNALVGIGSIGLHDSFLESGGNSLILVLLAEQIEQLYPGVITVADLFGFPTIGQLAGQIESTLKANSVSGKEVHGVKLPELYFLAEAGTVRQEIMQFVLTADETSAITRISNRYGVQHFDVIAAIYAYLLADVINQDEVSINIQTGASVNSFVVQLLDAEHFSDVIASAAKGLLHSEKVADPPIVKPDGYAYFVLVQHATRAVPGRYDIAFRAWLAGGVIHVSCENMTSRVSMQAVNRLFQAFRQLLSNIEEMIKS</sequence>
<dbReference type="InterPro" id="IPR045851">
    <property type="entry name" value="AMP-bd_C_sf"/>
</dbReference>
<dbReference type="FunFam" id="3.40.50.12780:FF:000012">
    <property type="entry name" value="Non-ribosomal peptide synthetase"/>
    <property type="match status" value="1"/>
</dbReference>
<accession>A0A5M9WU08</accession>
<dbReference type="Pfam" id="PF00668">
    <property type="entry name" value="Condensation"/>
    <property type="match status" value="2"/>
</dbReference>
<dbReference type="SUPFAM" id="SSF52777">
    <property type="entry name" value="CoA-dependent acyltransferases"/>
    <property type="match status" value="4"/>
</dbReference>
<evidence type="ECO:0000313" key="10">
    <source>
        <dbReference type="Proteomes" id="UP000323664"/>
    </source>
</evidence>
<dbReference type="CDD" id="cd05930">
    <property type="entry name" value="A_NRPS"/>
    <property type="match status" value="1"/>
</dbReference>
<keyword evidence="6" id="KW-0045">Antibiotic biosynthesis</keyword>
<dbReference type="InterPro" id="IPR024011">
    <property type="entry name" value="Biosynth_lucif-like_mOase_dom"/>
</dbReference>
<dbReference type="InterPro" id="IPR036736">
    <property type="entry name" value="ACP-like_sf"/>
</dbReference>
<dbReference type="PROSITE" id="PS00012">
    <property type="entry name" value="PHOSPHOPANTETHEINE"/>
    <property type="match status" value="2"/>
</dbReference>
<dbReference type="Gene3D" id="3.40.50.980">
    <property type="match status" value="2"/>
</dbReference>
<evidence type="ECO:0000256" key="4">
    <source>
        <dbReference type="ARBA" id="ARBA00022553"/>
    </source>
</evidence>
<feature type="domain" description="Carrier" evidence="8">
    <location>
        <begin position="1136"/>
        <end position="1211"/>
    </location>
</feature>
<dbReference type="Gene3D" id="3.30.300.30">
    <property type="match status" value="2"/>
</dbReference>
<dbReference type="FunFam" id="3.30.300.30:FF:000010">
    <property type="entry name" value="Enterobactin synthetase component F"/>
    <property type="match status" value="1"/>
</dbReference>
<dbReference type="InterPro" id="IPR036661">
    <property type="entry name" value="Luciferase-like_sf"/>
</dbReference>
<evidence type="ECO:0000256" key="7">
    <source>
        <dbReference type="ARBA" id="ARBA00023268"/>
    </source>
</evidence>
<dbReference type="InterPro" id="IPR020845">
    <property type="entry name" value="AMP-binding_CS"/>
</dbReference>
<dbReference type="GO" id="GO:0008610">
    <property type="term" value="P:lipid biosynthetic process"/>
    <property type="evidence" value="ECO:0007669"/>
    <property type="project" value="UniProtKB-ARBA"/>
</dbReference>